<protein>
    <submittedName>
        <fullName evidence="1">Uncharacterized protein</fullName>
    </submittedName>
</protein>
<accession>A0A8A1M1J9</accession>
<dbReference type="EMBL" id="CP069109">
    <property type="protein sequence ID" value="QSS59455.1"/>
    <property type="molecule type" value="Genomic_DNA"/>
</dbReference>
<dbReference type="Proteomes" id="UP000663671">
    <property type="component" value="Chromosome 2"/>
</dbReference>
<evidence type="ECO:0000313" key="2">
    <source>
        <dbReference type="Proteomes" id="UP000663671"/>
    </source>
</evidence>
<sequence length="131" mass="14704">MESTVSNNPPTLTHLPATAAVDRQIGNMDAMDAINTHVYTYIFLPYHSRGQGQKSNILETGEQCVPSSNGQEVSYQRLSRTGQKGEFLDWNIEMNIHPPSYPYMVGNIFDAAERIGFEILGDIKEVRIDNE</sequence>
<proteinExistence type="predicted"/>
<name>A0A8A1M1J9_AJECA</name>
<dbReference type="AlphaFoldDB" id="A0A8A1M1J9"/>
<evidence type="ECO:0000313" key="1">
    <source>
        <dbReference type="EMBL" id="QSS59455.1"/>
    </source>
</evidence>
<reference evidence="1" key="1">
    <citation type="submission" date="2021-01" db="EMBL/GenBank/DDBJ databases">
        <title>Chromosome-level genome assembly of a human fungal pathogen reveals clustering of transcriptionally co-regulated genes.</title>
        <authorList>
            <person name="Voorhies M."/>
            <person name="Cohen S."/>
            <person name="Shea T.P."/>
            <person name="Petrus S."/>
            <person name="Munoz J.F."/>
            <person name="Poplawski S."/>
            <person name="Goldman W.E."/>
            <person name="Michael T."/>
            <person name="Cuomo C.A."/>
            <person name="Sil A."/>
            <person name="Beyhan S."/>
        </authorList>
    </citation>
    <scope>NUCLEOTIDE SEQUENCE</scope>
    <source>
        <strain evidence="1">WU24</strain>
    </source>
</reference>
<dbReference type="VEuPathDB" id="FungiDB:I7I51_08890"/>
<dbReference type="OrthoDB" id="66144at2759"/>
<gene>
    <name evidence="1" type="ORF">I7I51_08890</name>
</gene>
<organism evidence="1 2">
    <name type="scientific">Ajellomyces capsulatus</name>
    <name type="common">Darling's disease fungus</name>
    <name type="synonym">Histoplasma capsulatum</name>
    <dbReference type="NCBI Taxonomy" id="5037"/>
    <lineage>
        <taxon>Eukaryota</taxon>
        <taxon>Fungi</taxon>
        <taxon>Dikarya</taxon>
        <taxon>Ascomycota</taxon>
        <taxon>Pezizomycotina</taxon>
        <taxon>Eurotiomycetes</taxon>
        <taxon>Eurotiomycetidae</taxon>
        <taxon>Onygenales</taxon>
        <taxon>Ajellomycetaceae</taxon>
        <taxon>Histoplasma</taxon>
    </lineage>
</organism>